<name>A0A835SDJ5_CHLIN</name>
<keyword evidence="2" id="KW-1185">Reference proteome</keyword>
<comment type="caution">
    <text evidence="1">The sequence shown here is derived from an EMBL/GenBank/DDBJ whole genome shotgun (WGS) entry which is preliminary data.</text>
</comment>
<evidence type="ECO:0000313" key="2">
    <source>
        <dbReference type="Proteomes" id="UP000650467"/>
    </source>
</evidence>
<dbReference type="Proteomes" id="UP000650467">
    <property type="component" value="Unassembled WGS sequence"/>
</dbReference>
<organism evidence="1 2">
    <name type="scientific">Chlamydomonas incerta</name>
    <dbReference type="NCBI Taxonomy" id="51695"/>
    <lineage>
        <taxon>Eukaryota</taxon>
        <taxon>Viridiplantae</taxon>
        <taxon>Chlorophyta</taxon>
        <taxon>core chlorophytes</taxon>
        <taxon>Chlorophyceae</taxon>
        <taxon>CS clade</taxon>
        <taxon>Chlamydomonadales</taxon>
        <taxon>Chlamydomonadaceae</taxon>
        <taxon>Chlamydomonas</taxon>
    </lineage>
</organism>
<reference evidence="1" key="1">
    <citation type="journal article" date="2020" name="bioRxiv">
        <title>Comparative genomics of Chlamydomonas.</title>
        <authorList>
            <person name="Craig R.J."/>
            <person name="Hasan A.R."/>
            <person name="Ness R.W."/>
            <person name="Keightley P.D."/>
        </authorList>
    </citation>
    <scope>NUCLEOTIDE SEQUENCE</scope>
    <source>
        <strain evidence="1">SAG 7.73</strain>
    </source>
</reference>
<accession>A0A835SDJ5</accession>
<sequence length="368" mass="40411">MADLKCGDRQKLVESLALQGKSLVPAAQDRNALLQAVILGLYPELVCAAGDFPDLCRASKLVQGLETQMHKTIMTEYGHELAADSTWDGYIKAVAIHYNIGIVCYSADGKTSTHNCGPSNRATVEVGTYIRPSCRSPPRDALQYFEGVWQDVPLRGHKCVGDDGFSDAVNEFVEGAASALCDMNYTVQDEQLTALEQDVVAVFYSDARICSMLFQDGFEVTKMHDFIQRLGATPPRYLQVRADAPLPRVVGQAPQEPPAAAAVAAGTAGAPAATKGSVTANETSVLKAGEDSFRRSMDDYIHRMSDGKKLDPSEKKHWLLKAHSVLHREVEAIIKRTDRPAHWELRVRGTKVMLRSMKQTRQYLDGTD</sequence>
<gene>
    <name evidence="1" type="ORF">HXX76_014147</name>
</gene>
<dbReference type="AlphaFoldDB" id="A0A835SDJ5"/>
<protein>
    <submittedName>
        <fullName evidence="1">Uncharacterized protein</fullName>
    </submittedName>
</protein>
<proteinExistence type="predicted"/>
<dbReference type="EMBL" id="JAEHOC010000060">
    <property type="protein sequence ID" value="KAG2424989.1"/>
    <property type="molecule type" value="Genomic_DNA"/>
</dbReference>
<evidence type="ECO:0000313" key="1">
    <source>
        <dbReference type="EMBL" id="KAG2424989.1"/>
    </source>
</evidence>